<dbReference type="InterPro" id="IPR045005">
    <property type="entry name" value="BPM1-6"/>
</dbReference>
<reference evidence="2" key="1">
    <citation type="journal article" date="2021" name="bioRxiv">
        <title>Whole Genome Assembly and Annotation of Northern Wild Rice, Zizania palustris L., Supports a Whole Genome Duplication in the Zizania Genus.</title>
        <authorList>
            <person name="Haas M."/>
            <person name="Kono T."/>
            <person name="Macchietto M."/>
            <person name="Millas R."/>
            <person name="McGilp L."/>
            <person name="Shao M."/>
            <person name="Duquette J."/>
            <person name="Hirsch C.N."/>
            <person name="Kimball J."/>
        </authorList>
    </citation>
    <scope>NUCLEOTIDE SEQUENCE</scope>
    <source>
        <tissue evidence="2">Fresh leaf tissue</tissue>
    </source>
</reference>
<dbReference type="CDD" id="cd00121">
    <property type="entry name" value="MATH"/>
    <property type="match status" value="1"/>
</dbReference>
<dbReference type="GO" id="GO:0016567">
    <property type="term" value="P:protein ubiquitination"/>
    <property type="evidence" value="ECO:0007669"/>
    <property type="project" value="InterPro"/>
</dbReference>
<dbReference type="PANTHER" id="PTHR26379">
    <property type="entry name" value="BTB/POZ AND MATH DOMAIN-CONTAINING PROTEIN 1"/>
    <property type="match status" value="1"/>
</dbReference>
<proteinExistence type="predicted"/>
<dbReference type="Proteomes" id="UP000729402">
    <property type="component" value="Unassembled WGS sequence"/>
</dbReference>
<sequence length="226" mass="25324">MVSPPLPQSASSIAVSATTGSHLLKISGYSQTKLLGNGERLTSAKFKAAGHTWRILFYPNGYLSVDTGSVSVYLDVVGWSKDVCAEVRFSLLRRRCRADDDGTALLYSRPVIRHTFEKYSYRRDITACGFGRFISRKELDTPEYHVGGDDDDDYIILRCDIKVMNKPAVRGNVLLHKVLASAAACRCKDDACKRFHGITSEKPPPCRRRPWLKQMFATTILKCLPF</sequence>
<feature type="domain" description="MATH" evidence="1">
    <location>
        <begin position="19"/>
        <end position="161"/>
    </location>
</feature>
<evidence type="ECO:0000313" key="3">
    <source>
        <dbReference type="Proteomes" id="UP000729402"/>
    </source>
</evidence>
<reference evidence="2" key="2">
    <citation type="submission" date="2021-02" db="EMBL/GenBank/DDBJ databases">
        <authorList>
            <person name="Kimball J.A."/>
            <person name="Haas M.W."/>
            <person name="Macchietto M."/>
            <person name="Kono T."/>
            <person name="Duquette J."/>
            <person name="Shao M."/>
        </authorList>
    </citation>
    <scope>NUCLEOTIDE SEQUENCE</scope>
    <source>
        <tissue evidence="2">Fresh leaf tissue</tissue>
    </source>
</reference>
<dbReference type="InterPro" id="IPR002083">
    <property type="entry name" value="MATH/TRAF_dom"/>
</dbReference>
<dbReference type="OrthoDB" id="684466at2759"/>
<accession>A0A8J6BTR9</accession>
<dbReference type="PROSITE" id="PS50144">
    <property type="entry name" value="MATH"/>
    <property type="match status" value="1"/>
</dbReference>
<protein>
    <recommendedName>
        <fullName evidence="1">MATH domain-containing protein</fullName>
    </recommendedName>
</protein>
<organism evidence="2 3">
    <name type="scientific">Zizania palustris</name>
    <name type="common">Northern wild rice</name>
    <dbReference type="NCBI Taxonomy" id="103762"/>
    <lineage>
        <taxon>Eukaryota</taxon>
        <taxon>Viridiplantae</taxon>
        <taxon>Streptophyta</taxon>
        <taxon>Embryophyta</taxon>
        <taxon>Tracheophyta</taxon>
        <taxon>Spermatophyta</taxon>
        <taxon>Magnoliopsida</taxon>
        <taxon>Liliopsida</taxon>
        <taxon>Poales</taxon>
        <taxon>Poaceae</taxon>
        <taxon>BOP clade</taxon>
        <taxon>Oryzoideae</taxon>
        <taxon>Oryzeae</taxon>
        <taxon>Zizaniinae</taxon>
        <taxon>Zizania</taxon>
    </lineage>
</organism>
<name>A0A8J6BTR9_ZIZPA</name>
<dbReference type="AlphaFoldDB" id="A0A8J6BTR9"/>
<gene>
    <name evidence="2" type="ORF">GUJ93_ZPchr0011g27812</name>
</gene>
<dbReference type="EMBL" id="JAAALK010000081">
    <property type="protein sequence ID" value="KAG8090508.1"/>
    <property type="molecule type" value="Genomic_DNA"/>
</dbReference>
<dbReference type="PANTHER" id="PTHR26379:SF443">
    <property type="entry name" value="MATH DOMAIN CONTAINING PROTEIN"/>
    <property type="match status" value="1"/>
</dbReference>
<evidence type="ECO:0000313" key="2">
    <source>
        <dbReference type="EMBL" id="KAG8090508.1"/>
    </source>
</evidence>
<evidence type="ECO:0000259" key="1">
    <source>
        <dbReference type="PROSITE" id="PS50144"/>
    </source>
</evidence>
<comment type="caution">
    <text evidence="2">The sequence shown here is derived from an EMBL/GenBank/DDBJ whole genome shotgun (WGS) entry which is preliminary data.</text>
</comment>
<keyword evidence="3" id="KW-1185">Reference proteome</keyword>
<dbReference type="Pfam" id="PF22486">
    <property type="entry name" value="MATH_2"/>
    <property type="match status" value="1"/>
</dbReference>